<accession>A0A3E2GUW1</accession>
<evidence type="ECO:0000313" key="3">
    <source>
        <dbReference type="Proteomes" id="UP000258309"/>
    </source>
</evidence>
<reference evidence="2 3" key="1">
    <citation type="submission" date="2018-05" db="EMBL/GenBank/DDBJ databases">
        <title>Draft genome sequence of Scytalidium lignicola DSM 105466, a ubiquitous saprotrophic fungus.</title>
        <authorList>
            <person name="Buettner E."/>
            <person name="Gebauer A.M."/>
            <person name="Hofrichter M."/>
            <person name="Liers C."/>
            <person name="Kellner H."/>
        </authorList>
    </citation>
    <scope>NUCLEOTIDE SEQUENCE [LARGE SCALE GENOMIC DNA]</scope>
    <source>
        <strain evidence="2 3">DSM 105466</strain>
    </source>
</reference>
<keyword evidence="3" id="KW-1185">Reference proteome</keyword>
<gene>
    <name evidence="2" type="ORF">B7463_g11374</name>
</gene>
<evidence type="ECO:0000256" key="1">
    <source>
        <dbReference type="SAM" id="MobiDB-lite"/>
    </source>
</evidence>
<proteinExistence type="predicted"/>
<feature type="region of interest" description="Disordered" evidence="1">
    <location>
        <begin position="1"/>
        <end position="44"/>
    </location>
</feature>
<name>A0A3E2GUW1_SCYLI</name>
<comment type="caution">
    <text evidence="2">The sequence shown here is derived from an EMBL/GenBank/DDBJ whole genome shotgun (WGS) entry which is preliminary data.</text>
</comment>
<evidence type="ECO:0000313" key="2">
    <source>
        <dbReference type="EMBL" id="RFU24964.1"/>
    </source>
</evidence>
<protein>
    <submittedName>
        <fullName evidence="2">Uncharacterized protein</fullName>
    </submittedName>
</protein>
<dbReference type="EMBL" id="NCSJ02000380">
    <property type="protein sequence ID" value="RFU24964.1"/>
    <property type="molecule type" value="Genomic_DNA"/>
</dbReference>
<feature type="non-terminal residue" evidence="2">
    <location>
        <position position="1"/>
    </location>
</feature>
<dbReference type="Proteomes" id="UP000258309">
    <property type="component" value="Unassembled WGS sequence"/>
</dbReference>
<feature type="non-terminal residue" evidence="2">
    <location>
        <position position="515"/>
    </location>
</feature>
<organism evidence="2 3">
    <name type="scientific">Scytalidium lignicola</name>
    <name type="common">Hyphomycete</name>
    <dbReference type="NCBI Taxonomy" id="5539"/>
    <lineage>
        <taxon>Eukaryota</taxon>
        <taxon>Fungi</taxon>
        <taxon>Dikarya</taxon>
        <taxon>Ascomycota</taxon>
        <taxon>Pezizomycotina</taxon>
        <taxon>Leotiomycetes</taxon>
        <taxon>Leotiomycetes incertae sedis</taxon>
        <taxon>Scytalidium</taxon>
    </lineage>
</organism>
<feature type="compositionally biased region" description="Basic residues" evidence="1">
    <location>
        <begin position="27"/>
        <end position="38"/>
    </location>
</feature>
<dbReference type="AlphaFoldDB" id="A0A3E2GUW1"/>
<dbReference type="OrthoDB" id="3563855at2759"/>
<sequence>MSSSQGPKKRGRRPKYSPTTAAEARRQDKRKWWSKKAGHPQGPPDFIACQPSLHDDVPCPTNPQVGLRTSPDIRIPFNLDVPIDEADIDGEYDAHNEPHHDTPCRVTELAEMEEEDISIINHMREIRAEEQEIYNMEGAAYDEAISERLVVMLAADCEAAETLRDLHQHSTRSNGFVHPTVIHADNERNESEEVLQSPKSVQLELEESEDEFPTIEILLKTPSVVSISSSISSERSERNKNTPMELKGTDYQAAFEGCGPSVDLGMDIIAITCIFPELYQARNADHSNYLTTEEQELLYDRIFTPCINQVVKSSNILLHYPASFKITNLESTAAKQVTSQDSDLLYNIIPDDHEAECFIWRLCCQGKLFKSRTRYNADGDQVSRASKRTVYPFATFRDSCDQTIFSVPNSPESEEGLIYTQLYTLVKIPFDAAKTYVFDNDVIENLALDLGYIRSLQQEGGGITFSLAVCKFGYLHSKQRVHVNLIDSQWKSYGVREEYRVLLSMMDDIYKQFKE</sequence>